<proteinExistence type="predicted"/>
<sequence>MTFKASDRVGNVNLSKKKIILEKPLKTTLIEISKKPQKYVGKVLLLEGYAWGWYAKNRPPEVEKLSQLPLAKGNTAKTKNTGTFSDGTALAFFPISPVEAGKFRIYAIIHIVKDKWLLKPLFTEKIL</sequence>
<organism evidence="1">
    <name type="scientific">candidate division WOR-3 bacterium</name>
    <dbReference type="NCBI Taxonomy" id="2052148"/>
    <lineage>
        <taxon>Bacteria</taxon>
        <taxon>Bacteria division WOR-3</taxon>
    </lineage>
</organism>
<protein>
    <submittedName>
        <fullName evidence="1">Uncharacterized protein</fullName>
    </submittedName>
</protein>
<dbReference type="Proteomes" id="UP000886050">
    <property type="component" value="Unassembled WGS sequence"/>
</dbReference>
<dbReference type="AlphaFoldDB" id="A0A7V5HN75"/>
<comment type="caution">
    <text evidence="1">The sequence shown here is derived from an EMBL/GenBank/DDBJ whole genome shotgun (WGS) entry which is preliminary data.</text>
</comment>
<name>A0A7V5HN75_UNCW3</name>
<dbReference type="EMBL" id="DRTX01000162">
    <property type="protein sequence ID" value="HHF53357.1"/>
    <property type="molecule type" value="Genomic_DNA"/>
</dbReference>
<evidence type="ECO:0000313" key="1">
    <source>
        <dbReference type="EMBL" id="HHF53357.1"/>
    </source>
</evidence>
<gene>
    <name evidence="1" type="ORF">ENL43_03220</name>
</gene>
<reference evidence="1" key="1">
    <citation type="journal article" date="2020" name="mSystems">
        <title>Genome- and Community-Level Interaction Insights into Carbon Utilization and Element Cycling Functions of Hydrothermarchaeota in Hydrothermal Sediment.</title>
        <authorList>
            <person name="Zhou Z."/>
            <person name="Liu Y."/>
            <person name="Xu W."/>
            <person name="Pan J."/>
            <person name="Luo Z.H."/>
            <person name="Li M."/>
        </authorList>
    </citation>
    <scope>NUCLEOTIDE SEQUENCE [LARGE SCALE GENOMIC DNA]</scope>
    <source>
        <strain evidence="1">HyVt-96</strain>
    </source>
</reference>
<accession>A0A7V5HN75</accession>